<dbReference type="EMBL" id="JAVHJL010000002">
    <property type="protein sequence ID" value="KAK6509229.1"/>
    <property type="molecule type" value="Genomic_DNA"/>
</dbReference>
<dbReference type="Proteomes" id="UP001370758">
    <property type="component" value="Unassembled WGS sequence"/>
</dbReference>
<name>A0AAV9WK86_9PEZI</name>
<evidence type="ECO:0000313" key="2">
    <source>
        <dbReference type="EMBL" id="KAK6509229.1"/>
    </source>
</evidence>
<gene>
    <name evidence="2" type="ORF">TWF481_003988</name>
</gene>
<dbReference type="AlphaFoldDB" id="A0AAV9WK86"/>
<protein>
    <recommendedName>
        <fullName evidence="4">Anaphase-promoting complex subunit 1</fullName>
    </recommendedName>
</protein>
<organism evidence="2 3">
    <name type="scientific">Arthrobotrys musiformis</name>
    <dbReference type="NCBI Taxonomy" id="47236"/>
    <lineage>
        <taxon>Eukaryota</taxon>
        <taxon>Fungi</taxon>
        <taxon>Dikarya</taxon>
        <taxon>Ascomycota</taxon>
        <taxon>Pezizomycotina</taxon>
        <taxon>Orbiliomycetes</taxon>
        <taxon>Orbiliales</taxon>
        <taxon>Orbiliaceae</taxon>
        <taxon>Arthrobotrys</taxon>
    </lineage>
</organism>
<accession>A0AAV9WK86</accession>
<proteinExistence type="predicted"/>
<sequence>MADAPDTKVPVAVKLTSRARLLSYRVKEDITAPAQYYPYSLPRDKKSELTDGATDGNNKDVPHDNGNDKSVIIYGTKTGLTILYPLRCRLRGGQASPQQSTNTKGTGMDADDSDFEMEMDDGSWVVFRRPDGKLLEEPFPKKVVPNPPEYESYSEPEEYNVQRNARFPWKYSVELDSPVIEFAVPGPSHAVPEHAYLESHPWLEKIYITAITADGRVHLVILPLRLPPPGVSSTDVASNHFPVHTILLRARKEGQIRPKGICLDFMRRIRGPASP</sequence>
<feature type="compositionally biased region" description="Basic and acidic residues" evidence="1">
    <location>
        <begin position="57"/>
        <end position="67"/>
    </location>
</feature>
<reference evidence="2 3" key="1">
    <citation type="submission" date="2023-08" db="EMBL/GenBank/DDBJ databases">
        <authorList>
            <person name="Palmer J.M."/>
        </authorList>
    </citation>
    <scope>NUCLEOTIDE SEQUENCE [LARGE SCALE GENOMIC DNA]</scope>
    <source>
        <strain evidence="2 3">TWF481</strain>
    </source>
</reference>
<evidence type="ECO:0008006" key="4">
    <source>
        <dbReference type="Google" id="ProtNLM"/>
    </source>
</evidence>
<comment type="caution">
    <text evidence="2">The sequence shown here is derived from an EMBL/GenBank/DDBJ whole genome shotgun (WGS) entry which is preliminary data.</text>
</comment>
<evidence type="ECO:0000313" key="3">
    <source>
        <dbReference type="Proteomes" id="UP001370758"/>
    </source>
</evidence>
<evidence type="ECO:0000256" key="1">
    <source>
        <dbReference type="SAM" id="MobiDB-lite"/>
    </source>
</evidence>
<keyword evidence="3" id="KW-1185">Reference proteome</keyword>
<feature type="region of interest" description="Disordered" evidence="1">
    <location>
        <begin position="42"/>
        <end position="68"/>
    </location>
</feature>